<evidence type="ECO:0000256" key="10">
    <source>
        <dbReference type="ARBA" id="ARBA00023242"/>
    </source>
</evidence>
<dbReference type="GO" id="GO:0017056">
    <property type="term" value="F:structural constituent of nuclear pore"/>
    <property type="evidence" value="ECO:0007669"/>
    <property type="project" value="InterPro"/>
</dbReference>
<evidence type="ECO:0000256" key="1">
    <source>
        <dbReference type="ARBA" id="ARBA00004335"/>
    </source>
</evidence>
<feature type="region of interest" description="Disordered" evidence="11">
    <location>
        <begin position="275"/>
        <end position="296"/>
    </location>
</feature>
<keyword evidence="9" id="KW-0906">Nuclear pore complex</keyword>
<dbReference type="AlphaFoldDB" id="A0A1B7TJ64"/>
<dbReference type="InterPro" id="IPR036903">
    <property type="entry name" value="Nup98_auto-Pept-S59_dom_sf"/>
</dbReference>
<comment type="similarity">
    <text evidence="4">Belongs to the nucleoporin GLFG family.</text>
</comment>
<dbReference type="GO" id="GO:0006606">
    <property type="term" value="P:protein import into nucleus"/>
    <property type="evidence" value="ECO:0007669"/>
    <property type="project" value="TreeGrafter"/>
</dbReference>
<evidence type="ECO:0000256" key="3">
    <source>
        <dbReference type="ARBA" id="ARBA00004620"/>
    </source>
</evidence>
<dbReference type="GO" id="GO:0003723">
    <property type="term" value="F:RNA binding"/>
    <property type="evidence" value="ECO:0007669"/>
    <property type="project" value="TreeGrafter"/>
</dbReference>
<evidence type="ECO:0000256" key="9">
    <source>
        <dbReference type="ARBA" id="ARBA00023132"/>
    </source>
</evidence>
<name>A0A1B7TJ64_9ASCO</name>
<evidence type="ECO:0000256" key="7">
    <source>
        <dbReference type="ARBA" id="ARBA00022927"/>
    </source>
</evidence>
<dbReference type="OrthoDB" id="3973464at2759"/>
<keyword evidence="8" id="KW-0811">Translocation</keyword>
<comment type="caution">
    <text evidence="13">The sequence shown here is derived from an EMBL/GenBank/DDBJ whole genome shotgun (WGS) entry which is preliminary data.</text>
</comment>
<dbReference type="PANTHER" id="PTHR23198">
    <property type="entry name" value="NUCLEOPORIN"/>
    <property type="match status" value="1"/>
</dbReference>
<feature type="compositionally biased region" description="Basic and acidic residues" evidence="11">
    <location>
        <begin position="563"/>
        <end position="574"/>
    </location>
</feature>
<dbReference type="Pfam" id="PF13634">
    <property type="entry name" value="Nucleoporin_FG"/>
    <property type="match status" value="1"/>
</dbReference>
<sequence length="750" mass="82267">MHQENNNNISTMVLNIKTNDISPNSIYDDNHKNNRSFENKRAKSNNNIFERDVQMEYNPTSPISLTNSKINSEDKNLEIDPKSPSSNPFFISMSARSVSSPLTTSHAKSNSVSGTNMFNGYSFGTSLERKRSLCHSADQSSTSILESNLMKVPTHVLSVDDYINSDMDEKCCIEKPHICSEACDCVVKRSPKIAYDEYYDTEKNNDFDERMEYFNHKRTSFDNYLTDLNSKKKKKKEYGEKSSKLARLLKTHSDSSDEVFDDDETGGLFGQPKTGLGAPSGGLFGQTNTTQPAQSSGLFGQPKPATTTGGLFGQTNTTQPAQSGGLFGQPKPALGATSGGLFGQTNTAQSAQSGGLFGNKPIGSSGGLFGNKPAAPSNGLFGQQQQPATSLGGGLFGQQQQTQQQQQMVNPSNSQQVASLEAYGSPIGQIFSNIVMPGSLTQSNQSNNGVAVPPIVKKSISKDNSNIASGMGLSIGCIIPKPLFSSNVINKQKRSINGGNTTIDEDNIGDVTKIYQIEKTPETEGADSSAVNNTALFSPKKSVPALAKKNTIIEIPVEEEKEEKEKEQAKKTSIESKTSSTIDANNATKENKKQEDASVDENKDDEDSVTYENYFYIEPSLKYLQSLSLIQLRSVSKLKIGHKKYGSIEFLEPVDLSNIPLTTSIFKENVIQFSNSEIKINNANLLNKKCRITLYEMWPVDKVDRRAIKDSNHPIVKHHMESLKKTLDSNEGSKFEKYDAENGWLIFQLS</sequence>
<evidence type="ECO:0000256" key="4">
    <source>
        <dbReference type="ARBA" id="ARBA00008926"/>
    </source>
</evidence>
<evidence type="ECO:0000256" key="6">
    <source>
        <dbReference type="ARBA" id="ARBA00022816"/>
    </source>
</evidence>
<dbReference type="PROSITE" id="PS51434">
    <property type="entry name" value="NUP_C"/>
    <property type="match status" value="1"/>
</dbReference>
<dbReference type="GO" id="GO:0044613">
    <property type="term" value="C:nuclear pore central transport channel"/>
    <property type="evidence" value="ECO:0007669"/>
    <property type="project" value="UniProtKB-ARBA"/>
</dbReference>
<feature type="compositionally biased region" description="Polar residues" evidence="11">
    <location>
        <begin position="285"/>
        <end position="296"/>
    </location>
</feature>
<dbReference type="GO" id="GO:0000973">
    <property type="term" value="P:post-transcriptional tethering of RNA polymerase II gene DNA at nuclear periphery"/>
    <property type="evidence" value="ECO:0007669"/>
    <property type="project" value="TreeGrafter"/>
</dbReference>
<accession>A0A1B7TJ64</accession>
<dbReference type="GO" id="GO:0034398">
    <property type="term" value="P:telomere tethering at nuclear periphery"/>
    <property type="evidence" value="ECO:0007669"/>
    <property type="project" value="TreeGrafter"/>
</dbReference>
<comment type="subcellular location">
    <subcellularLocation>
        <location evidence="1">Nucleus membrane</location>
        <topology evidence="1">Peripheral membrane protein</topology>
        <orientation evidence="1">Cytoplasmic side</orientation>
    </subcellularLocation>
    <subcellularLocation>
        <location evidence="3">Nucleus membrane</location>
        <topology evidence="3">Peripheral membrane protein</topology>
        <orientation evidence="3">Nucleoplasmic side</orientation>
    </subcellularLocation>
    <subcellularLocation>
        <location evidence="2">Nucleus</location>
        <location evidence="2">Nuclear pore complex</location>
    </subcellularLocation>
</comment>
<evidence type="ECO:0000256" key="5">
    <source>
        <dbReference type="ARBA" id="ARBA00022448"/>
    </source>
</evidence>
<feature type="region of interest" description="Disordered" evidence="11">
    <location>
        <begin position="20"/>
        <end position="53"/>
    </location>
</feature>
<feature type="region of interest" description="Disordered" evidence="11">
    <location>
        <begin position="559"/>
        <end position="605"/>
    </location>
</feature>
<dbReference type="GO" id="GO:0051028">
    <property type="term" value="P:mRNA transport"/>
    <property type="evidence" value="ECO:0007669"/>
    <property type="project" value="UniProtKB-KW"/>
</dbReference>
<keyword evidence="7" id="KW-0653">Protein transport</keyword>
<keyword evidence="10" id="KW-0539">Nucleus</keyword>
<evidence type="ECO:0000256" key="11">
    <source>
        <dbReference type="SAM" id="MobiDB-lite"/>
    </source>
</evidence>
<keyword evidence="5" id="KW-0813">Transport</keyword>
<dbReference type="GO" id="GO:0006405">
    <property type="term" value="P:RNA export from nucleus"/>
    <property type="evidence" value="ECO:0007669"/>
    <property type="project" value="TreeGrafter"/>
</dbReference>
<protein>
    <recommendedName>
        <fullName evidence="12">Peptidase S59 domain-containing protein</fullName>
    </recommendedName>
</protein>
<reference evidence="14" key="1">
    <citation type="journal article" date="2016" name="Proc. Natl. Acad. Sci. U.S.A.">
        <title>Comparative genomics of biotechnologically important yeasts.</title>
        <authorList>
            <person name="Riley R."/>
            <person name="Haridas S."/>
            <person name="Wolfe K.H."/>
            <person name="Lopes M.R."/>
            <person name="Hittinger C.T."/>
            <person name="Goeker M."/>
            <person name="Salamov A.A."/>
            <person name="Wisecaver J.H."/>
            <person name="Long T.M."/>
            <person name="Calvey C.H."/>
            <person name="Aerts A.L."/>
            <person name="Barry K.W."/>
            <person name="Choi C."/>
            <person name="Clum A."/>
            <person name="Coughlan A.Y."/>
            <person name="Deshpande S."/>
            <person name="Douglass A.P."/>
            <person name="Hanson S.J."/>
            <person name="Klenk H.-P."/>
            <person name="LaButti K.M."/>
            <person name="Lapidus A."/>
            <person name="Lindquist E.A."/>
            <person name="Lipzen A.M."/>
            <person name="Meier-Kolthoff J.P."/>
            <person name="Ohm R.A."/>
            <person name="Otillar R.P."/>
            <person name="Pangilinan J.L."/>
            <person name="Peng Y."/>
            <person name="Rokas A."/>
            <person name="Rosa C.A."/>
            <person name="Scheuner C."/>
            <person name="Sibirny A.A."/>
            <person name="Slot J.C."/>
            <person name="Stielow J.B."/>
            <person name="Sun H."/>
            <person name="Kurtzman C.P."/>
            <person name="Blackwell M."/>
            <person name="Grigoriev I.V."/>
            <person name="Jeffries T.W."/>
        </authorList>
    </citation>
    <scope>NUCLEOTIDE SEQUENCE [LARGE SCALE GENOMIC DNA]</scope>
    <source>
        <strain evidence="14">NRRL Y-1626</strain>
    </source>
</reference>
<dbReference type="EMBL" id="LXPE01000002">
    <property type="protein sequence ID" value="OBA28792.1"/>
    <property type="molecule type" value="Genomic_DNA"/>
</dbReference>
<evidence type="ECO:0000256" key="2">
    <source>
        <dbReference type="ARBA" id="ARBA00004567"/>
    </source>
</evidence>
<evidence type="ECO:0000259" key="12">
    <source>
        <dbReference type="PROSITE" id="PS51434"/>
    </source>
</evidence>
<evidence type="ECO:0000256" key="8">
    <source>
        <dbReference type="ARBA" id="ARBA00023010"/>
    </source>
</evidence>
<dbReference type="GO" id="GO:0031965">
    <property type="term" value="C:nuclear membrane"/>
    <property type="evidence" value="ECO:0007669"/>
    <property type="project" value="UniProtKB-SubCell"/>
</dbReference>
<evidence type="ECO:0000313" key="14">
    <source>
        <dbReference type="Proteomes" id="UP000092321"/>
    </source>
</evidence>
<gene>
    <name evidence="13" type="ORF">HANVADRAFT_60858</name>
</gene>
<keyword evidence="14" id="KW-1185">Reference proteome</keyword>
<feature type="compositionally biased region" description="Basic and acidic residues" evidence="11">
    <location>
        <begin position="28"/>
        <end position="41"/>
    </location>
</feature>
<dbReference type="InterPro" id="IPR037665">
    <property type="entry name" value="Nucleoporin_S59-like"/>
</dbReference>
<dbReference type="PANTHER" id="PTHR23198:SF30">
    <property type="entry name" value="NUCLEOPORIN NUP100_NSP100-RELATED"/>
    <property type="match status" value="1"/>
</dbReference>
<dbReference type="GO" id="GO:0044614">
    <property type="term" value="C:nuclear pore cytoplasmic filaments"/>
    <property type="evidence" value="ECO:0007669"/>
    <property type="project" value="TreeGrafter"/>
</dbReference>
<keyword evidence="6" id="KW-0509">mRNA transport</keyword>
<organism evidence="13 14">
    <name type="scientific">Hanseniaspora valbyensis NRRL Y-1626</name>
    <dbReference type="NCBI Taxonomy" id="766949"/>
    <lineage>
        <taxon>Eukaryota</taxon>
        <taxon>Fungi</taxon>
        <taxon>Dikarya</taxon>
        <taxon>Ascomycota</taxon>
        <taxon>Saccharomycotina</taxon>
        <taxon>Saccharomycetes</taxon>
        <taxon>Saccharomycodales</taxon>
        <taxon>Saccharomycodaceae</taxon>
        <taxon>Hanseniaspora</taxon>
    </lineage>
</organism>
<dbReference type="InterPro" id="IPR007230">
    <property type="entry name" value="Nup98_auto-Pept-S59_dom"/>
</dbReference>
<dbReference type="Proteomes" id="UP000092321">
    <property type="component" value="Unassembled WGS sequence"/>
</dbReference>
<proteinExistence type="inferred from homology"/>
<dbReference type="GO" id="GO:0008139">
    <property type="term" value="F:nuclear localization sequence binding"/>
    <property type="evidence" value="ECO:0007669"/>
    <property type="project" value="TreeGrafter"/>
</dbReference>
<dbReference type="InterPro" id="IPR025574">
    <property type="entry name" value="Nucleoporin_FG_rpt"/>
</dbReference>
<dbReference type="Pfam" id="PF04096">
    <property type="entry name" value="Nucleoporin2"/>
    <property type="match status" value="1"/>
</dbReference>
<feature type="domain" description="Peptidase S59" evidence="12">
    <location>
        <begin position="612"/>
        <end position="750"/>
    </location>
</feature>
<dbReference type="SUPFAM" id="SSF82215">
    <property type="entry name" value="C-terminal autoproteolytic domain of nucleoporin nup98"/>
    <property type="match status" value="1"/>
</dbReference>
<dbReference type="Gene3D" id="3.30.1610.10">
    <property type="entry name" value="Peptidase S59, nucleoporin"/>
    <property type="match status" value="1"/>
</dbReference>
<evidence type="ECO:0000313" key="13">
    <source>
        <dbReference type="EMBL" id="OBA28792.1"/>
    </source>
</evidence>